<feature type="transmembrane region" description="Helical" evidence="6">
    <location>
        <begin position="308"/>
        <end position="333"/>
    </location>
</feature>
<sequence length="439" mass="48150">MEENLLAEERRKSETPSLTRVTFTRELKRLGSLAGPMVAVTLTQYMLEVISMMMVGHLGELALSSTAIATSLSAATGFSLLVFPEYSEIVLPPLTFMIGPIMNLMSEPYHECEKKKYYLSCYGRMVSALETLCGQAYGAKQYQKIVCLPLSLIWIYMEKLLRFIGQDPLISHEAGKFTTMLVPALFAHATLQPLVRYFLTQSLIMPMLISSFATLCFHIPLCWAVVFKTGMENLGAALALSISYCLEWWSFELLVLLSGLLPNPELETSVLSVGLSTSTTLYTIPYGFGSAASTRVSNELGAGNPQVAHVVVFAVLFLVVIESSLVSTILLACRRLFDYTFSNESEVVDYVTTMAPLISLSVLLDSLQGFNLVIVNSGIARGSGWQHKGAYVNLGAFYLYGIPVAALLGFLSKLRGRGLWIGIQTGSFVQIVLLSIITS</sequence>
<feature type="transmembrane region" description="Helical" evidence="6">
    <location>
        <begin position="203"/>
        <end position="226"/>
    </location>
</feature>
<evidence type="ECO:0000256" key="2">
    <source>
        <dbReference type="ARBA" id="ARBA00010199"/>
    </source>
</evidence>
<dbReference type="PANTHER" id="PTHR11206">
    <property type="entry name" value="MULTIDRUG RESISTANCE PROTEIN"/>
    <property type="match status" value="1"/>
</dbReference>
<evidence type="ECO:0000256" key="5">
    <source>
        <dbReference type="ARBA" id="ARBA00023136"/>
    </source>
</evidence>
<evidence type="ECO:0008006" key="9">
    <source>
        <dbReference type="Google" id="ProtNLM"/>
    </source>
</evidence>
<accession>A0AAN7GEX0</accession>
<gene>
    <name evidence="7" type="ORF">RGQ29_002111</name>
</gene>
<protein>
    <recommendedName>
        <fullName evidence="9">Multidrug and toxic compound extrusion protein</fullName>
    </recommendedName>
</protein>
<dbReference type="Proteomes" id="UP001324115">
    <property type="component" value="Unassembled WGS sequence"/>
</dbReference>
<name>A0AAN7GEX0_QUERU</name>
<keyword evidence="3 6" id="KW-0812">Transmembrane</keyword>
<dbReference type="InterPro" id="IPR002528">
    <property type="entry name" value="MATE_fam"/>
</dbReference>
<dbReference type="GO" id="GO:1990961">
    <property type="term" value="P:xenobiotic detoxification by transmembrane export across the plasma membrane"/>
    <property type="evidence" value="ECO:0007669"/>
    <property type="project" value="InterPro"/>
</dbReference>
<feature type="transmembrane region" description="Helical" evidence="6">
    <location>
        <begin position="391"/>
        <end position="411"/>
    </location>
</feature>
<keyword evidence="4 6" id="KW-1133">Transmembrane helix</keyword>
<dbReference type="GO" id="GO:0016020">
    <property type="term" value="C:membrane"/>
    <property type="evidence" value="ECO:0007669"/>
    <property type="project" value="UniProtKB-SubCell"/>
</dbReference>
<dbReference type="AlphaFoldDB" id="A0AAN7GEX0"/>
<keyword evidence="5 6" id="KW-0472">Membrane</keyword>
<comment type="similarity">
    <text evidence="2">Belongs to the multi antimicrobial extrusion (MATE) (TC 2.A.66.1) family.</text>
</comment>
<dbReference type="GO" id="GO:0015297">
    <property type="term" value="F:antiporter activity"/>
    <property type="evidence" value="ECO:0007669"/>
    <property type="project" value="InterPro"/>
</dbReference>
<feature type="transmembrane region" description="Helical" evidence="6">
    <location>
        <begin position="238"/>
        <end position="257"/>
    </location>
</feature>
<evidence type="ECO:0000256" key="1">
    <source>
        <dbReference type="ARBA" id="ARBA00004141"/>
    </source>
</evidence>
<evidence type="ECO:0000313" key="7">
    <source>
        <dbReference type="EMBL" id="KAK4608571.1"/>
    </source>
</evidence>
<dbReference type="InterPro" id="IPR045069">
    <property type="entry name" value="MATE_euk"/>
</dbReference>
<dbReference type="GO" id="GO:0042910">
    <property type="term" value="F:xenobiotic transmembrane transporter activity"/>
    <property type="evidence" value="ECO:0007669"/>
    <property type="project" value="InterPro"/>
</dbReference>
<dbReference type="CDD" id="cd13132">
    <property type="entry name" value="MATE_eukaryotic"/>
    <property type="match status" value="1"/>
</dbReference>
<comment type="caution">
    <text evidence="7">The sequence shown here is derived from an EMBL/GenBank/DDBJ whole genome shotgun (WGS) entry which is preliminary data.</text>
</comment>
<organism evidence="7 8">
    <name type="scientific">Quercus rubra</name>
    <name type="common">Northern red oak</name>
    <name type="synonym">Quercus borealis</name>
    <dbReference type="NCBI Taxonomy" id="3512"/>
    <lineage>
        <taxon>Eukaryota</taxon>
        <taxon>Viridiplantae</taxon>
        <taxon>Streptophyta</taxon>
        <taxon>Embryophyta</taxon>
        <taxon>Tracheophyta</taxon>
        <taxon>Spermatophyta</taxon>
        <taxon>Magnoliopsida</taxon>
        <taxon>eudicotyledons</taxon>
        <taxon>Gunneridae</taxon>
        <taxon>Pentapetalae</taxon>
        <taxon>rosids</taxon>
        <taxon>fabids</taxon>
        <taxon>Fagales</taxon>
        <taxon>Fagaceae</taxon>
        <taxon>Quercus</taxon>
    </lineage>
</organism>
<feature type="transmembrane region" description="Helical" evidence="6">
    <location>
        <begin position="354"/>
        <end position="379"/>
    </location>
</feature>
<proteinExistence type="inferred from homology"/>
<keyword evidence="8" id="KW-1185">Reference proteome</keyword>
<dbReference type="Pfam" id="PF01554">
    <property type="entry name" value="MatE"/>
    <property type="match status" value="2"/>
</dbReference>
<evidence type="ECO:0000256" key="4">
    <source>
        <dbReference type="ARBA" id="ARBA00022989"/>
    </source>
</evidence>
<comment type="subcellular location">
    <subcellularLocation>
        <location evidence="1">Membrane</location>
        <topology evidence="1">Multi-pass membrane protein</topology>
    </subcellularLocation>
</comment>
<evidence type="ECO:0000256" key="3">
    <source>
        <dbReference type="ARBA" id="ARBA00022692"/>
    </source>
</evidence>
<evidence type="ECO:0000313" key="8">
    <source>
        <dbReference type="Proteomes" id="UP001324115"/>
    </source>
</evidence>
<feature type="transmembrane region" description="Helical" evidence="6">
    <location>
        <begin position="418"/>
        <end position="437"/>
    </location>
</feature>
<evidence type="ECO:0000256" key="6">
    <source>
        <dbReference type="SAM" id="Phobius"/>
    </source>
</evidence>
<dbReference type="EMBL" id="JAXUIC010000001">
    <property type="protein sequence ID" value="KAK4608571.1"/>
    <property type="molecule type" value="Genomic_DNA"/>
</dbReference>
<reference evidence="7 8" key="1">
    <citation type="journal article" date="2023" name="G3 (Bethesda)">
        <title>A haplotype-resolved chromosome-scale genome for Quercus rubra L. provides insights into the genetics of adaptive traits for red oak species.</title>
        <authorList>
            <person name="Kapoor B."/>
            <person name="Jenkins J."/>
            <person name="Schmutz J."/>
            <person name="Zhebentyayeva T."/>
            <person name="Kuelheim C."/>
            <person name="Coggeshall M."/>
            <person name="Heim C."/>
            <person name="Lasky J.R."/>
            <person name="Leites L."/>
            <person name="Islam-Faridi N."/>
            <person name="Romero-Severson J."/>
            <person name="DeLeo V.L."/>
            <person name="Lucas S.M."/>
            <person name="Lazic D."/>
            <person name="Gailing O."/>
            <person name="Carlson J."/>
            <person name="Staton M."/>
        </authorList>
    </citation>
    <scope>NUCLEOTIDE SEQUENCE [LARGE SCALE GENOMIC DNA]</scope>
    <source>
        <strain evidence="7">Pseudo-F2</strain>
    </source>
</reference>